<evidence type="ECO:0000313" key="4">
    <source>
        <dbReference type="Proteomes" id="UP000028582"/>
    </source>
</evidence>
<accession>A0A080Z0G3</accession>
<protein>
    <recommendedName>
        <fullName evidence="2">SET domain-containing protein</fullName>
    </recommendedName>
</protein>
<proteinExistence type="predicted"/>
<sequence length="396" mass="44110">MVHLTHSAIHWQRRCIEDTSSDENTPPNVLSTRQCIDNRHESDDDDLSSTGTDNAPWMMPEQTACLFTPMNKSPPATTDKVKTPDAVSTSPSPSRTIRACYSPTTSSPVLLESPPKPSPQKKTGKTLRSQRQERKERRAAASPYSRPRSKPQRTRGLVEAVPLLTPLTSRPASRFDDVFEPARWPCGVAHLREQYNPLATVFPAVPHSGLCGCWNRCRADTCRNARMHVFCNVNCCPYEGKCGNGLEESSKVFLGRNRRTGRLCVVAGEDIQAGEVLGQYLGLKEHVSVSRADRPRNGGYRLVIKQRPEKPSYPVCVAINAEDMGGLMRFLNHSCRPVTEFVEVSNGGRTTVVVVTTQDILRGEEVTVDYGADLWFVCRCELSDCRHSNIQNEEDP</sequence>
<dbReference type="EMBL" id="ANJA01004001">
    <property type="protein sequence ID" value="ETO60124.1"/>
    <property type="molecule type" value="Genomic_DNA"/>
</dbReference>
<dbReference type="InterPro" id="IPR046341">
    <property type="entry name" value="SET_dom_sf"/>
</dbReference>
<feature type="domain" description="SET" evidence="2">
    <location>
        <begin position="250"/>
        <end position="371"/>
    </location>
</feature>
<dbReference type="OrthoDB" id="308383at2759"/>
<feature type="region of interest" description="Disordered" evidence="1">
    <location>
        <begin position="18"/>
        <end position="157"/>
    </location>
</feature>
<dbReference type="Proteomes" id="UP000028582">
    <property type="component" value="Unassembled WGS sequence"/>
</dbReference>
<reference evidence="3 4" key="1">
    <citation type="submission" date="2013-11" db="EMBL/GenBank/DDBJ databases">
        <title>The Genome Sequence of Phytophthora parasitica P1976.</title>
        <authorList>
            <consortium name="The Broad Institute Genomics Platform"/>
            <person name="Russ C."/>
            <person name="Tyler B."/>
            <person name="Panabieres F."/>
            <person name="Shan W."/>
            <person name="Tripathy S."/>
            <person name="Grunwald N."/>
            <person name="Machado M."/>
            <person name="Johnson C.S."/>
            <person name="Walker B."/>
            <person name="Young S."/>
            <person name="Zeng Q."/>
            <person name="Gargeya S."/>
            <person name="Fitzgerald M."/>
            <person name="Haas B."/>
            <person name="Abouelleil A."/>
            <person name="Allen A.W."/>
            <person name="Alvarado L."/>
            <person name="Arachchi H.M."/>
            <person name="Berlin A.M."/>
            <person name="Chapman S.B."/>
            <person name="Gainer-Dewar J."/>
            <person name="Goldberg J."/>
            <person name="Griggs A."/>
            <person name="Gujja S."/>
            <person name="Hansen M."/>
            <person name="Howarth C."/>
            <person name="Imamovic A."/>
            <person name="Ireland A."/>
            <person name="Larimer J."/>
            <person name="McCowan C."/>
            <person name="Murphy C."/>
            <person name="Pearson M."/>
            <person name="Poon T.W."/>
            <person name="Priest M."/>
            <person name="Roberts A."/>
            <person name="Saif S."/>
            <person name="Shea T."/>
            <person name="Sisk P."/>
            <person name="Sykes S."/>
            <person name="Wortman J."/>
            <person name="Nusbaum C."/>
            <person name="Birren B."/>
        </authorList>
    </citation>
    <scope>NUCLEOTIDE SEQUENCE [LARGE SCALE GENOMIC DNA]</scope>
    <source>
        <strain evidence="3 4">P1976</strain>
    </source>
</reference>
<dbReference type="SUPFAM" id="SSF82199">
    <property type="entry name" value="SET domain"/>
    <property type="match status" value="1"/>
</dbReference>
<dbReference type="AlphaFoldDB" id="A0A080Z0G3"/>
<feature type="compositionally biased region" description="Polar residues" evidence="1">
    <location>
        <begin position="86"/>
        <end position="95"/>
    </location>
</feature>
<gene>
    <name evidence="3" type="ORF">F444_21646</name>
</gene>
<dbReference type="Pfam" id="PF00856">
    <property type="entry name" value="SET"/>
    <property type="match status" value="1"/>
</dbReference>
<feature type="compositionally biased region" description="Polar residues" evidence="1">
    <location>
        <begin position="22"/>
        <end position="35"/>
    </location>
</feature>
<evidence type="ECO:0000313" key="3">
    <source>
        <dbReference type="EMBL" id="ETO60124.1"/>
    </source>
</evidence>
<name>A0A080Z0G3_PHYNI</name>
<organism evidence="3 4">
    <name type="scientific">Phytophthora nicotianae P1976</name>
    <dbReference type="NCBI Taxonomy" id="1317066"/>
    <lineage>
        <taxon>Eukaryota</taxon>
        <taxon>Sar</taxon>
        <taxon>Stramenopiles</taxon>
        <taxon>Oomycota</taxon>
        <taxon>Peronosporomycetes</taxon>
        <taxon>Peronosporales</taxon>
        <taxon>Peronosporaceae</taxon>
        <taxon>Phytophthora</taxon>
    </lineage>
</organism>
<comment type="caution">
    <text evidence="3">The sequence shown here is derived from an EMBL/GenBank/DDBJ whole genome shotgun (WGS) entry which is preliminary data.</text>
</comment>
<dbReference type="Gene3D" id="2.170.270.10">
    <property type="entry name" value="SET domain"/>
    <property type="match status" value="1"/>
</dbReference>
<feature type="compositionally biased region" description="Basic and acidic residues" evidence="1">
    <location>
        <begin position="130"/>
        <end position="139"/>
    </location>
</feature>
<dbReference type="SMART" id="SM00317">
    <property type="entry name" value="SET"/>
    <property type="match status" value="1"/>
</dbReference>
<evidence type="ECO:0000259" key="2">
    <source>
        <dbReference type="PROSITE" id="PS50280"/>
    </source>
</evidence>
<dbReference type="PROSITE" id="PS50280">
    <property type="entry name" value="SET"/>
    <property type="match status" value="1"/>
</dbReference>
<dbReference type="InterPro" id="IPR001214">
    <property type="entry name" value="SET_dom"/>
</dbReference>
<evidence type="ECO:0000256" key="1">
    <source>
        <dbReference type="SAM" id="MobiDB-lite"/>
    </source>
</evidence>